<dbReference type="RefSeq" id="WP_066630725.1">
    <property type="nucleotide sequence ID" value="NZ_FQXL01000064.1"/>
</dbReference>
<dbReference type="InterPro" id="IPR006429">
    <property type="entry name" value="Phage_lambda_portal"/>
</dbReference>
<accession>A0A162QM93</accession>
<protein>
    <submittedName>
        <fullName evidence="1">Phage portal protein, lambda family</fullName>
    </submittedName>
</protein>
<dbReference type="OrthoDB" id="9770450at2"/>
<sequence length="515" mass="57566">MNLLDKAISIVAPATALKREVARQKLTIISNSGYSHHGASRTKKSLIGWMFGGGSAKEDIEDNIQILRERSRDLYMGTPIATGAIKTLRTNVVGAGLRLKPQIDYEFLGMTEEEVLKLEMNIEREFSLWADSVNCDLARLNDFYEIQQLVFLSSLMCGDSFVLLPYTRRVASPYDLRIQLIEADRVCNPYNKIGSDIISAGVECNENGEIVAYHIANFHPLSRSRINNEWTRVEAFGKKTGRRNVIHIMESERIGQRRGVPILAPVIESLKQLGRYTDAELMAAVVSGMFTVFIETENPNDAPLGELISDEQRVDDADQNSLEMGNGAIVALAPGEKANMANPTRPNSAFDVFITSICRQIGTALELPHDLLLKQFNASYSASRAALLEAWKMFKMRRTWLANDFCQPVYEEWLSEAVAKGRIYAPGFFDSEIVRKAYCNAEWSGPSQGQLDPVKEATAAAIRVENGFSTRTRETVELTGGDFYKNNKQRVKEEKMRQEIPGISDMKGGTVNENN</sequence>
<keyword evidence="2" id="KW-1185">Reference proteome</keyword>
<reference evidence="1 2" key="1">
    <citation type="submission" date="2016-04" db="EMBL/GenBank/DDBJ databases">
        <title>Genome sequence of Clostridium magnum DSM 2767.</title>
        <authorList>
            <person name="Poehlein A."/>
            <person name="Uhlig R."/>
            <person name="Fischer R."/>
            <person name="Bahl H."/>
            <person name="Daniel R."/>
        </authorList>
    </citation>
    <scope>NUCLEOTIDE SEQUENCE [LARGE SCALE GENOMIC DNA]</scope>
    <source>
        <strain evidence="1 2">DSM 2767</strain>
    </source>
</reference>
<comment type="caution">
    <text evidence="1">The sequence shown here is derived from an EMBL/GenBank/DDBJ whole genome shotgun (WGS) entry which is preliminary data.</text>
</comment>
<dbReference type="NCBIfam" id="TIGR01539">
    <property type="entry name" value="portal_lambda"/>
    <property type="match status" value="1"/>
</dbReference>
<evidence type="ECO:0000313" key="1">
    <source>
        <dbReference type="EMBL" id="KZL88705.1"/>
    </source>
</evidence>
<evidence type="ECO:0000313" key="2">
    <source>
        <dbReference type="Proteomes" id="UP000076603"/>
    </source>
</evidence>
<dbReference type="PATRIC" id="fig|1121326.3.peg.6060"/>
<dbReference type="EMBL" id="LWAE01000015">
    <property type="protein sequence ID" value="KZL88705.1"/>
    <property type="molecule type" value="Genomic_DNA"/>
</dbReference>
<organism evidence="1 2">
    <name type="scientific">Clostridium magnum DSM 2767</name>
    <dbReference type="NCBI Taxonomy" id="1121326"/>
    <lineage>
        <taxon>Bacteria</taxon>
        <taxon>Bacillati</taxon>
        <taxon>Bacillota</taxon>
        <taxon>Clostridia</taxon>
        <taxon>Eubacteriales</taxon>
        <taxon>Clostridiaceae</taxon>
        <taxon>Clostridium</taxon>
    </lineage>
</organism>
<dbReference type="Pfam" id="PF05136">
    <property type="entry name" value="Phage_portal_2"/>
    <property type="match status" value="1"/>
</dbReference>
<proteinExistence type="predicted"/>
<dbReference type="GO" id="GO:0019068">
    <property type="term" value="P:virion assembly"/>
    <property type="evidence" value="ECO:0007669"/>
    <property type="project" value="InterPro"/>
</dbReference>
<dbReference type="AlphaFoldDB" id="A0A162QM93"/>
<dbReference type="Proteomes" id="UP000076603">
    <property type="component" value="Unassembled WGS sequence"/>
</dbReference>
<dbReference type="GO" id="GO:0005198">
    <property type="term" value="F:structural molecule activity"/>
    <property type="evidence" value="ECO:0007669"/>
    <property type="project" value="InterPro"/>
</dbReference>
<name>A0A162QM93_9CLOT</name>
<gene>
    <name evidence="1" type="ORF">CLMAG_59940</name>
</gene>
<dbReference type="STRING" id="1121326.CLMAG_59940"/>